<dbReference type="SMART" id="SM00563">
    <property type="entry name" value="PlsC"/>
    <property type="match status" value="1"/>
</dbReference>
<dbReference type="GO" id="GO:0003841">
    <property type="term" value="F:1-acylglycerol-3-phosphate O-acyltransferase activity"/>
    <property type="evidence" value="ECO:0007669"/>
    <property type="project" value="TreeGrafter"/>
</dbReference>
<organism evidence="9 10">
    <name type="scientific">Actinopolyspora biskrensis</name>
    <dbReference type="NCBI Taxonomy" id="1470178"/>
    <lineage>
        <taxon>Bacteria</taxon>
        <taxon>Bacillati</taxon>
        <taxon>Actinomycetota</taxon>
        <taxon>Actinomycetes</taxon>
        <taxon>Actinopolysporales</taxon>
        <taxon>Actinopolysporaceae</taxon>
        <taxon>Actinopolyspora</taxon>
    </lineage>
</organism>
<dbReference type="Pfam" id="PF01553">
    <property type="entry name" value="Acyltransferase"/>
    <property type="match status" value="1"/>
</dbReference>
<name>A0A852Z7V9_9ACTN</name>
<evidence type="ECO:0000313" key="10">
    <source>
        <dbReference type="Proteomes" id="UP000548304"/>
    </source>
</evidence>
<keyword evidence="7" id="KW-1133">Transmembrane helix</keyword>
<dbReference type="InterPro" id="IPR002123">
    <property type="entry name" value="Plipid/glycerol_acylTrfase"/>
</dbReference>
<gene>
    <name evidence="9" type="ORF">FHR84_002964</name>
</gene>
<keyword evidence="5 9" id="KW-0012">Acyltransferase</keyword>
<evidence type="ECO:0000256" key="2">
    <source>
        <dbReference type="ARBA" id="ARBA00022516"/>
    </source>
</evidence>
<keyword evidence="7" id="KW-0812">Transmembrane</keyword>
<keyword evidence="10" id="KW-1185">Reference proteome</keyword>
<keyword evidence="7" id="KW-0472">Membrane</keyword>
<dbReference type="PANTHER" id="PTHR10434">
    <property type="entry name" value="1-ACYL-SN-GLYCEROL-3-PHOSPHATE ACYLTRANSFERASE"/>
    <property type="match status" value="1"/>
</dbReference>
<keyword evidence="3 9" id="KW-0808">Transferase</keyword>
<comment type="pathway">
    <text evidence="1">Lipid metabolism.</text>
</comment>
<proteinExistence type="predicted"/>
<evidence type="ECO:0000256" key="7">
    <source>
        <dbReference type="SAM" id="Phobius"/>
    </source>
</evidence>
<dbReference type="SUPFAM" id="SSF69593">
    <property type="entry name" value="Glycerol-3-phosphate (1)-acyltransferase"/>
    <property type="match status" value="1"/>
</dbReference>
<feature type="transmembrane region" description="Helical" evidence="7">
    <location>
        <begin position="36"/>
        <end position="56"/>
    </location>
</feature>
<comment type="caution">
    <text evidence="9">The sequence shown here is derived from an EMBL/GenBank/DDBJ whole genome shotgun (WGS) entry which is preliminary data.</text>
</comment>
<dbReference type="EMBL" id="JACBYW010000005">
    <property type="protein sequence ID" value="NYH79626.1"/>
    <property type="molecule type" value="Genomic_DNA"/>
</dbReference>
<reference evidence="9 10" key="1">
    <citation type="submission" date="2020-07" db="EMBL/GenBank/DDBJ databases">
        <title>Genomic Encyclopedia of Type Strains, Phase III (KMG-III): the genomes of soil and plant-associated and newly described type strains.</title>
        <authorList>
            <person name="Whitman W."/>
        </authorList>
    </citation>
    <scope>NUCLEOTIDE SEQUENCE [LARGE SCALE GENOMIC DNA]</scope>
    <source>
        <strain evidence="9 10">CECT 8576</strain>
    </source>
</reference>
<dbReference type="CDD" id="cd07989">
    <property type="entry name" value="LPLAT_AGPAT-like"/>
    <property type="match status" value="1"/>
</dbReference>
<feature type="region of interest" description="Disordered" evidence="6">
    <location>
        <begin position="288"/>
        <end position="340"/>
    </location>
</feature>
<feature type="region of interest" description="Disordered" evidence="6">
    <location>
        <begin position="252"/>
        <end position="271"/>
    </location>
</feature>
<evidence type="ECO:0000259" key="8">
    <source>
        <dbReference type="SMART" id="SM00563"/>
    </source>
</evidence>
<protein>
    <submittedName>
        <fullName evidence="9">1-acyl-sn-glycerol-3-phosphate acyltransferase</fullName>
    </submittedName>
</protein>
<evidence type="ECO:0000256" key="3">
    <source>
        <dbReference type="ARBA" id="ARBA00022679"/>
    </source>
</evidence>
<dbReference type="PANTHER" id="PTHR10434:SF64">
    <property type="entry name" value="1-ACYL-SN-GLYCEROL-3-PHOSPHATE ACYLTRANSFERASE-RELATED"/>
    <property type="match status" value="1"/>
</dbReference>
<keyword evidence="2" id="KW-0444">Lipid biosynthesis</keyword>
<dbReference type="Proteomes" id="UP000548304">
    <property type="component" value="Unassembled WGS sequence"/>
</dbReference>
<dbReference type="GO" id="GO:0006654">
    <property type="term" value="P:phosphatidic acid biosynthetic process"/>
    <property type="evidence" value="ECO:0007669"/>
    <property type="project" value="TreeGrafter"/>
</dbReference>
<feature type="domain" description="Phospholipid/glycerol acyltransferase" evidence="8">
    <location>
        <begin position="95"/>
        <end position="207"/>
    </location>
</feature>
<accession>A0A852Z7V9</accession>
<dbReference type="RefSeq" id="WP_179536028.1">
    <property type="nucleotide sequence ID" value="NZ_JACBYW010000005.1"/>
</dbReference>
<sequence length="340" mass="35893">MSPPRGWFPESPCGRHCLPRSGSLPRAGPVGRIRRLLVVAVLLCCGIPLGCVSPLLPTGLRRRAARFWFGSVLAGFGAELRVHGDTSFPGGGVGTLVVANHVSWLDVLALQAVCPMRMLAKSELRSWPLLGTFAVRSGTLFIERGRLRRLPAAVGGIAEALRTGSVVGVFPEGTTRCGRVSGEYRPAVFQAALDANAQVRPAVLRYRIGGEATTAAAFVGDDTLLRSVVNVVGARGLVVELELLPPFPARAHAPAPRETRGATTGRGISGGADRCARRELALRCARAAGSAAPDRSVPTSWTSSRVEGAGFPGERFDRPENHPQGDASVQEEFTVDSAVP</sequence>
<evidence type="ECO:0000256" key="6">
    <source>
        <dbReference type="SAM" id="MobiDB-lite"/>
    </source>
</evidence>
<evidence type="ECO:0000313" key="9">
    <source>
        <dbReference type="EMBL" id="NYH79626.1"/>
    </source>
</evidence>
<evidence type="ECO:0000256" key="5">
    <source>
        <dbReference type="ARBA" id="ARBA00023315"/>
    </source>
</evidence>
<keyword evidence="4" id="KW-0443">Lipid metabolism</keyword>
<dbReference type="AlphaFoldDB" id="A0A852Z7V9"/>
<evidence type="ECO:0000256" key="1">
    <source>
        <dbReference type="ARBA" id="ARBA00005189"/>
    </source>
</evidence>
<feature type="compositionally biased region" description="Basic and acidic residues" evidence="6">
    <location>
        <begin position="314"/>
        <end position="323"/>
    </location>
</feature>
<evidence type="ECO:0000256" key="4">
    <source>
        <dbReference type="ARBA" id="ARBA00023098"/>
    </source>
</evidence>